<dbReference type="PANTHER" id="PTHR30154">
    <property type="entry name" value="LEUCINE-RESPONSIVE REGULATORY PROTEIN"/>
    <property type="match status" value="1"/>
</dbReference>
<dbReference type="SUPFAM" id="SSF54909">
    <property type="entry name" value="Dimeric alpha+beta barrel"/>
    <property type="match status" value="1"/>
</dbReference>
<dbReference type="InterPro" id="IPR011008">
    <property type="entry name" value="Dimeric_a/b-barrel"/>
</dbReference>
<dbReference type="GO" id="GO:0043200">
    <property type="term" value="P:response to amino acid"/>
    <property type="evidence" value="ECO:0007669"/>
    <property type="project" value="TreeGrafter"/>
</dbReference>
<keyword evidence="2" id="KW-0238">DNA-binding</keyword>
<dbReference type="InterPro" id="IPR019888">
    <property type="entry name" value="Tscrpt_reg_AsnC-like"/>
</dbReference>
<dbReference type="STRING" id="1265818.MAQA_04281"/>
<dbReference type="Proteomes" id="UP000019246">
    <property type="component" value="Unassembled WGS sequence"/>
</dbReference>
<evidence type="ECO:0000313" key="5">
    <source>
        <dbReference type="EMBL" id="EUJ20607.1"/>
    </source>
</evidence>
<dbReference type="PRINTS" id="PR00033">
    <property type="entry name" value="HTHASNC"/>
</dbReference>
<dbReference type="Pfam" id="PF01037">
    <property type="entry name" value="AsnC_trans_reg"/>
    <property type="match status" value="1"/>
</dbReference>
<dbReference type="Pfam" id="PF13404">
    <property type="entry name" value="HTH_AsnC-type"/>
    <property type="match status" value="1"/>
</dbReference>
<keyword evidence="1" id="KW-0805">Transcription regulation</keyword>
<protein>
    <submittedName>
        <fullName evidence="5">AsnC family transcriptional regulator</fullName>
    </submittedName>
</protein>
<dbReference type="EMBL" id="AOCG01000004">
    <property type="protein sequence ID" value="EUJ20607.1"/>
    <property type="molecule type" value="Genomic_DNA"/>
</dbReference>
<name>W7B3V6_9LIST</name>
<keyword evidence="6" id="KW-1185">Reference proteome</keyword>
<sequence length="133" mass="15731">MDELDKKIIQFLREDSQLTNKEIGSKIHLTGQAVGKRILNLKDEKVIESYTIKVNYANKQFIRVFMEGNYFQNIEQKIMEYTEIDEFYKVSGHACYVVVAHFEQQHLNDFIEAISKWARCSVDTVVKDKFKMR</sequence>
<dbReference type="AlphaFoldDB" id="W7B3V6"/>
<evidence type="ECO:0000259" key="4">
    <source>
        <dbReference type="PROSITE" id="PS50956"/>
    </source>
</evidence>
<dbReference type="SMART" id="SM00344">
    <property type="entry name" value="HTH_ASNC"/>
    <property type="match status" value="1"/>
</dbReference>
<reference evidence="5 6" key="1">
    <citation type="journal article" date="2014" name="Int. J. Syst. Evol. Microbiol.">
        <title>Listeria floridensis sp. nov., Listeria aquatica sp. nov., Listeria cornellensis sp. nov., Listeria riparia sp. nov. and Listeria grandensis sp. nov., from agricultural and natural environments.</title>
        <authorList>
            <person name="den Bakker H.C."/>
            <person name="Warchocki S."/>
            <person name="Wright E.M."/>
            <person name="Allred A.F."/>
            <person name="Ahlstrom C."/>
            <person name="Manuel C.S."/>
            <person name="Stasiewicz M.J."/>
            <person name="Burrell A."/>
            <person name="Roof S."/>
            <person name="Strawn L."/>
            <person name="Fortes E.D."/>
            <person name="Nightingale K.K."/>
            <person name="Kephart D."/>
            <person name="Wiedmann M."/>
        </authorList>
    </citation>
    <scope>NUCLEOTIDE SEQUENCE [LARGE SCALE GENOMIC DNA]</scope>
    <source>
        <strain evidence="5 6">FSL S10-1188</strain>
    </source>
</reference>
<dbReference type="InterPro" id="IPR000485">
    <property type="entry name" value="AsnC-type_HTH_dom"/>
</dbReference>
<organism evidence="5 6">
    <name type="scientific">Listeria aquatica FSL S10-1188</name>
    <dbReference type="NCBI Taxonomy" id="1265818"/>
    <lineage>
        <taxon>Bacteria</taxon>
        <taxon>Bacillati</taxon>
        <taxon>Bacillota</taxon>
        <taxon>Bacilli</taxon>
        <taxon>Bacillales</taxon>
        <taxon>Listeriaceae</taxon>
        <taxon>Listeria</taxon>
    </lineage>
</organism>
<dbReference type="SUPFAM" id="SSF46785">
    <property type="entry name" value="Winged helix' DNA-binding domain"/>
    <property type="match status" value="1"/>
</dbReference>
<evidence type="ECO:0000256" key="2">
    <source>
        <dbReference type="ARBA" id="ARBA00023125"/>
    </source>
</evidence>
<dbReference type="Gene3D" id="3.30.70.920">
    <property type="match status" value="1"/>
</dbReference>
<proteinExistence type="predicted"/>
<dbReference type="InterPro" id="IPR036388">
    <property type="entry name" value="WH-like_DNA-bd_sf"/>
</dbReference>
<accession>W7B3V6</accession>
<dbReference type="InterPro" id="IPR019887">
    <property type="entry name" value="Tscrpt_reg_AsnC/Lrp_C"/>
</dbReference>
<evidence type="ECO:0000256" key="1">
    <source>
        <dbReference type="ARBA" id="ARBA00023015"/>
    </source>
</evidence>
<dbReference type="OrthoDB" id="34294at2"/>
<dbReference type="InterPro" id="IPR036390">
    <property type="entry name" value="WH_DNA-bd_sf"/>
</dbReference>
<keyword evidence="3" id="KW-0804">Transcription</keyword>
<evidence type="ECO:0000313" key="6">
    <source>
        <dbReference type="Proteomes" id="UP000019246"/>
    </source>
</evidence>
<dbReference type="PATRIC" id="fig|1265818.5.peg.858"/>
<evidence type="ECO:0000256" key="3">
    <source>
        <dbReference type="ARBA" id="ARBA00023163"/>
    </source>
</evidence>
<dbReference type="Gene3D" id="1.10.10.10">
    <property type="entry name" value="Winged helix-like DNA-binding domain superfamily/Winged helix DNA-binding domain"/>
    <property type="match status" value="1"/>
</dbReference>
<dbReference type="PANTHER" id="PTHR30154:SF55">
    <property type="entry name" value="HTH-TYPE TRANSCRIPTIONAL REGULATOR LRPB"/>
    <property type="match status" value="1"/>
</dbReference>
<feature type="domain" description="HTH asnC-type" evidence="4">
    <location>
        <begin position="1"/>
        <end position="70"/>
    </location>
</feature>
<gene>
    <name evidence="5" type="ORF">MAQA_04281</name>
</gene>
<comment type="caution">
    <text evidence="5">The sequence shown here is derived from an EMBL/GenBank/DDBJ whole genome shotgun (WGS) entry which is preliminary data.</text>
</comment>
<dbReference type="GO" id="GO:0005829">
    <property type="term" value="C:cytosol"/>
    <property type="evidence" value="ECO:0007669"/>
    <property type="project" value="TreeGrafter"/>
</dbReference>
<dbReference type="PROSITE" id="PS50956">
    <property type="entry name" value="HTH_ASNC_2"/>
    <property type="match status" value="1"/>
</dbReference>
<dbReference type="RefSeq" id="WP_036071499.1">
    <property type="nucleotide sequence ID" value="NZ_AOCG01000004.1"/>
</dbReference>
<dbReference type="GO" id="GO:0043565">
    <property type="term" value="F:sequence-specific DNA binding"/>
    <property type="evidence" value="ECO:0007669"/>
    <property type="project" value="InterPro"/>
</dbReference>